<protein>
    <submittedName>
        <fullName evidence="5">Helix-turn-helix transcriptional regulator</fullName>
    </submittedName>
</protein>
<keyword evidence="3" id="KW-0804">Transcription</keyword>
<comment type="caution">
    <text evidence="5">The sequence shown here is derived from an EMBL/GenBank/DDBJ whole genome shotgun (WGS) entry which is preliminary data.</text>
</comment>
<dbReference type="InterPro" id="IPR018060">
    <property type="entry name" value="HTH_AraC"/>
</dbReference>
<feature type="domain" description="HTH araC/xylS-type" evidence="4">
    <location>
        <begin position="232"/>
        <end position="332"/>
    </location>
</feature>
<keyword evidence="2" id="KW-0238">DNA-binding</keyword>
<evidence type="ECO:0000313" key="5">
    <source>
        <dbReference type="EMBL" id="TJY66042.1"/>
    </source>
</evidence>
<dbReference type="Pfam" id="PF12833">
    <property type="entry name" value="HTH_18"/>
    <property type="match status" value="1"/>
</dbReference>
<proteinExistence type="predicted"/>
<dbReference type="Gene3D" id="1.10.10.60">
    <property type="entry name" value="Homeodomain-like"/>
    <property type="match status" value="1"/>
</dbReference>
<dbReference type="SUPFAM" id="SSF46689">
    <property type="entry name" value="Homeodomain-like"/>
    <property type="match status" value="1"/>
</dbReference>
<gene>
    <name evidence="5" type="ORF">FAZ19_13195</name>
</gene>
<dbReference type="PANTHER" id="PTHR43280">
    <property type="entry name" value="ARAC-FAMILY TRANSCRIPTIONAL REGULATOR"/>
    <property type="match status" value="1"/>
</dbReference>
<evidence type="ECO:0000259" key="4">
    <source>
        <dbReference type="PROSITE" id="PS01124"/>
    </source>
</evidence>
<name>A0A4U0H6R2_9SPHI</name>
<dbReference type="Proteomes" id="UP000309872">
    <property type="component" value="Unassembled WGS sequence"/>
</dbReference>
<sequence>MIMRKSALFKTESIFGRALRQSEIKKLTPSLKIQDGEIIYRRTGSCSSIEQDFKGYLGYLQHFDWVIDRDIVVPVQVKQRDVYAIYAMRARGRLHLTDNEGKHIMALGERRARYVYLPPGDYSLHLSAGRYQLFDFYFSIGIFDDGADETFDFLKPLLDAHRSAASEPIVTVDFHVGTETEIYIQVLCAGLKKGDLDSQIFIILTMKELVKLSLEEIRQEYDPGSHAAAIAASAKLLIEINTEAYGIQYKLDVLPSMLNISRNHLQFIFKAETGQSLKQYQNVLVSKKAKALLTAQKTIQYTSDACGFVNVQSFCRFFKKETGITPAEFRDDNASKFPTNG</sequence>
<evidence type="ECO:0000256" key="2">
    <source>
        <dbReference type="ARBA" id="ARBA00023125"/>
    </source>
</evidence>
<dbReference type="PROSITE" id="PS01124">
    <property type="entry name" value="HTH_ARAC_FAMILY_2"/>
    <property type="match status" value="1"/>
</dbReference>
<reference evidence="5 6" key="1">
    <citation type="submission" date="2019-04" db="EMBL/GenBank/DDBJ databases">
        <title>Sphingobacterium olei sp. nov., isolated from oil-contaminated soil.</title>
        <authorList>
            <person name="Liu B."/>
        </authorList>
    </citation>
    <scope>NUCLEOTIDE SEQUENCE [LARGE SCALE GENOMIC DNA]</scope>
    <source>
        <strain evidence="5 6">Y3L14</strain>
    </source>
</reference>
<evidence type="ECO:0000313" key="6">
    <source>
        <dbReference type="Proteomes" id="UP000309872"/>
    </source>
</evidence>
<accession>A0A4U0H6R2</accession>
<dbReference type="PANTHER" id="PTHR43280:SF28">
    <property type="entry name" value="HTH-TYPE TRANSCRIPTIONAL ACTIVATOR RHAS"/>
    <property type="match status" value="1"/>
</dbReference>
<organism evidence="5 6">
    <name type="scientific">Sphingobacterium alkalisoli</name>
    <dbReference type="NCBI Taxonomy" id="1874115"/>
    <lineage>
        <taxon>Bacteria</taxon>
        <taxon>Pseudomonadati</taxon>
        <taxon>Bacteroidota</taxon>
        <taxon>Sphingobacteriia</taxon>
        <taxon>Sphingobacteriales</taxon>
        <taxon>Sphingobacteriaceae</taxon>
        <taxon>Sphingobacterium</taxon>
    </lineage>
</organism>
<evidence type="ECO:0000256" key="3">
    <source>
        <dbReference type="ARBA" id="ARBA00023163"/>
    </source>
</evidence>
<dbReference type="EMBL" id="SUKA01000003">
    <property type="protein sequence ID" value="TJY66042.1"/>
    <property type="molecule type" value="Genomic_DNA"/>
</dbReference>
<dbReference type="SMART" id="SM00342">
    <property type="entry name" value="HTH_ARAC"/>
    <property type="match status" value="1"/>
</dbReference>
<dbReference type="GO" id="GO:0003700">
    <property type="term" value="F:DNA-binding transcription factor activity"/>
    <property type="evidence" value="ECO:0007669"/>
    <property type="project" value="InterPro"/>
</dbReference>
<evidence type="ECO:0000256" key="1">
    <source>
        <dbReference type="ARBA" id="ARBA00023015"/>
    </source>
</evidence>
<dbReference type="InterPro" id="IPR009057">
    <property type="entry name" value="Homeodomain-like_sf"/>
</dbReference>
<dbReference type="OrthoDB" id="697869at2"/>
<keyword evidence="6" id="KW-1185">Reference proteome</keyword>
<dbReference type="AlphaFoldDB" id="A0A4U0H6R2"/>
<keyword evidence="1" id="KW-0805">Transcription regulation</keyword>
<dbReference type="GO" id="GO:0043565">
    <property type="term" value="F:sequence-specific DNA binding"/>
    <property type="evidence" value="ECO:0007669"/>
    <property type="project" value="InterPro"/>
</dbReference>